<dbReference type="GO" id="GO:0004803">
    <property type="term" value="F:transposase activity"/>
    <property type="evidence" value="ECO:0007669"/>
    <property type="project" value="InterPro"/>
</dbReference>
<gene>
    <name evidence="2" type="ORF">COU02_01140</name>
</gene>
<organism evidence="2 3">
    <name type="scientific">bacterium (Candidatus Gribaldobacteria) CG10_big_fil_rev_8_21_14_0_10_37_46</name>
    <dbReference type="NCBI Taxonomy" id="2014276"/>
    <lineage>
        <taxon>Bacteria</taxon>
        <taxon>Candidatus Gribaldobacteria</taxon>
    </lineage>
</organism>
<reference evidence="3" key="1">
    <citation type="submission" date="2017-09" db="EMBL/GenBank/DDBJ databases">
        <title>Depth-based differentiation of microbial function through sediment-hosted aquifers and enrichment of novel symbionts in the deep terrestrial subsurface.</title>
        <authorList>
            <person name="Probst A.J."/>
            <person name="Ladd B."/>
            <person name="Jarett J.K."/>
            <person name="Geller-Mcgrath D.E."/>
            <person name="Sieber C.M.K."/>
            <person name="Emerson J.B."/>
            <person name="Anantharaman K."/>
            <person name="Thomas B.C."/>
            <person name="Malmstrom R."/>
            <person name="Stieglmeier M."/>
            <person name="Klingl A."/>
            <person name="Woyke T."/>
            <person name="Ryan C.M."/>
            <person name="Banfield J.F."/>
        </authorList>
    </citation>
    <scope>NUCLEOTIDE SEQUENCE [LARGE SCALE GENOMIC DNA]</scope>
</reference>
<dbReference type="SUPFAM" id="SSF143422">
    <property type="entry name" value="Transposase IS200-like"/>
    <property type="match status" value="1"/>
</dbReference>
<dbReference type="Gene3D" id="3.30.70.1290">
    <property type="entry name" value="Transposase IS200-like"/>
    <property type="match status" value="1"/>
</dbReference>
<dbReference type="AlphaFoldDB" id="A0A2H0UY17"/>
<evidence type="ECO:0000313" key="3">
    <source>
        <dbReference type="Proteomes" id="UP000230882"/>
    </source>
</evidence>
<feature type="domain" description="Transposase IS200-like" evidence="1">
    <location>
        <begin position="11"/>
        <end position="125"/>
    </location>
</feature>
<dbReference type="InterPro" id="IPR002686">
    <property type="entry name" value="Transposase_17"/>
</dbReference>
<dbReference type="EMBL" id="PFAU01000029">
    <property type="protein sequence ID" value="PIR91099.1"/>
    <property type="molecule type" value="Genomic_DNA"/>
</dbReference>
<dbReference type="PANTHER" id="PTHR34322:SF2">
    <property type="entry name" value="TRANSPOSASE IS200-LIKE DOMAIN-CONTAINING PROTEIN"/>
    <property type="match status" value="1"/>
</dbReference>
<dbReference type="GO" id="GO:0003677">
    <property type="term" value="F:DNA binding"/>
    <property type="evidence" value="ECO:0007669"/>
    <property type="project" value="InterPro"/>
</dbReference>
<evidence type="ECO:0000259" key="1">
    <source>
        <dbReference type="SMART" id="SM01321"/>
    </source>
</evidence>
<name>A0A2H0UY17_9BACT</name>
<sequence>MPRKPRQYIIAPGSFYHVVARGNNERRIFRSSRDYRKFLRILEDTKKKFPFYLYSYNLIPNHYHFEIETQDISISKIIHRINFLYAGYFHRRHKTSGHLFQGRFFSNLISKESYFWEVARYIDLNAVRAGVAKRPEDYKWGSYLVYFQENHNENLIDRDRFLEYGGEDLEKSRLTYLKFVEEGMGKERAPKFPFNEKMI</sequence>
<proteinExistence type="predicted"/>
<accession>A0A2H0UY17</accession>
<evidence type="ECO:0000313" key="2">
    <source>
        <dbReference type="EMBL" id="PIR91099.1"/>
    </source>
</evidence>
<dbReference type="Pfam" id="PF01797">
    <property type="entry name" value="Y1_Tnp"/>
    <property type="match status" value="1"/>
</dbReference>
<protein>
    <submittedName>
        <fullName evidence="2">Transposase</fullName>
    </submittedName>
</protein>
<dbReference type="Proteomes" id="UP000230882">
    <property type="component" value="Unassembled WGS sequence"/>
</dbReference>
<dbReference type="SMART" id="SM01321">
    <property type="entry name" value="Y1_Tnp"/>
    <property type="match status" value="1"/>
</dbReference>
<dbReference type="GO" id="GO:0006313">
    <property type="term" value="P:DNA transposition"/>
    <property type="evidence" value="ECO:0007669"/>
    <property type="project" value="InterPro"/>
</dbReference>
<dbReference type="PANTHER" id="PTHR34322">
    <property type="entry name" value="TRANSPOSASE, Y1_TNP DOMAIN-CONTAINING"/>
    <property type="match status" value="1"/>
</dbReference>
<dbReference type="InterPro" id="IPR036515">
    <property type="entry name" value="Transposase_17_sf"/>
</dbReference>
<comment type="caution">
    <text evidence="2">The sequence shown here is derived from an EMBL/GenBank/DDBJ whole genome shotgun (WGS) entry which is preliminary data.</text>
</comment>